<accession>A0A820DMN6</accession>
<feature type="compositionally biased region" description="Low complexity" evidence="1">
    <location>
        <begin position="71"/>
        <end position="89"/>
    </location>
</feature>
<feature type="compositionally biased region" description="Acidic residues" evidence="1">
    <location>
        <begin position="49"/>
        <end position="59"/>
    </location>
</feature>
<gene>
    <name evidence="2" type="ORF">OXD698_LOCUS42578</name>
</gene>
<proteinExistence type="predicted"/>
<sequence length="97" mass="11009">MYSILDTKSFMRYGANEASRNHVFYVSRLYTDFFDSVTKFATDMASQPYDDDDDEDDDEHDTKLSSDESEYSGSSLGDDSDTSLLLPSSVESSDNRR</sequence>
<feature type="region of interest" description="Disordered" evidence="1">
    <location>
        <begin position="45"/>
        <end position="97"/>
    </location>
</feature>
<evidence type="ECO:0000313" key="2">
    <source>
        <dbReference type="EMBL" id="CAF4234412.1"/>
    </source>
</evidence>
<dbReference type="AlphaFoldDB" id="A0A820DMN6"/>
<protein>
    <submittedName>
        <fullName evidence="2">Uncharacterized protein</fullName>
    </submittedName>
</protein>
<evidence type="ECO:0000256" key="1">
    <source>
        <dbReference type="SAM" id="MobiDB-lite"/>
    </source>
</evidence>
<organism evidence="2 3">
    <name type="scientific">Adineta steineri</name>
    <dbReference type="NCBI Taxonomy" id="433720"/>
    <lineage>
        <taxon>Eukaryota</taxon>
        <taxon>Metazoa</taxon>
        <taxon>Spiralia</taxon>
        <taxon>Gnathifera</taxon>
        <taxon>Rotifera</taxon>
        <taxon>Eurotatoria</taxon>
        <taxon>Bdelloidea</taxon>
        <taxon>Adinetida</taxon>
        <taxon>Adinetidae</taxon>
        <taxon>Adineta</taxon>
    </lineage>
</organism>
<dbReference type="EMBL" id="CAJOAZ010011273">
    <property type="protein sequence ID" value="CAF4234412.1"/>
    <property type="molecule type" value="Genomic_DNA"/>
</dbReference>
<name>A0A820DMN6_9BILA</name>
<evidence type="ECO:0000313" key="3">
    <source>
        <dbReference type="Proteomes" id="UP000663844"/>
    </source>
</evidence>
<feature type="non-terminal residue" evidence="2">
    <location>
        <position position="1"/>
    </location>
</feature>
<reference evidence="2" key="1">
    <citation type="submission" date="2021-02" db="EMBL/GenBank/DDBJ databases">
        <authorList>
            <person name="Nowell W R."/>
        </authorList>
    </citation>
    <scope>NUCLEOTIDE SEQUENCE</scope>
</reference>
<dbReference type="Proteomes" id="UP000663844">
    <property type="component" value="Unassembled WGS sequence"/>
</dbReference>
<comment type="caution">
    <text evidence="2">The sequence shown here is derived from an EMBL/GenBank/DDBJ whole genome shotgun (WGS) entry which is preliminary data.</text>
</comment>